<evidence type="ECO:0000313" key="2">
    <source>
        <dbReference type="EMBL" id="OSD05928.1"/>
    </source>
</evidence>
<feature type="region of interest" description="Disordered" evidence="1">
    <location>
        <begin position="9"/>
        <end position="28"/>
    </location>
</feature>
<evidence type="ECO:0000313" key="3">
    <source>
        <dbReference type="Proteomes" id="UP000193067"/>
    </source>
</evidence>
<keyword evidence="3" id="KW-1185">Reference proteome</keyword>
<name>A0A1Y2IXT2_TRAC3</name>
<dbReference type="EMBL" id="KZ084091">
    <property type="protein sequence ID" value="OSD05928.1"/>
    <property type="molecule type" value="Genomic_DNA"/>
</dbReference>
<reference evidence="2 3" key="1">
    <citation type="journal article" date="2015" name="Biotechnol. Biofuels">
        <title>Enhanced degradation of softwood versus hardwood by the white-rot fungus Pycnoporus coccineus.</title>
        <authorList>
            <person name="Couturier M."/>
            <person name="Navarro D."/>
            <person name="Chevret D."/>
            <person name="Henrissat B."/>
            <person name="Piumi F."/>
            <person name="Ruiz-Duenas F.J."/>
            <person name="Martinez A.T."/>
            <person name="Grigoriev I.V."/>
            <person name="Riley R."/>
            <person name="Lipzen A."/>
            <person name="Berrin J.G."/>
            <person name="Master E.R."/>
            <person name="Rosso M.N."/>
        </authorList>
    </citation>
    <scope>NUCLEOTIDE SEQUENCE [LARGE SCALE GENOMIC DNA]</scope>
    <source>
        <strain evidence="2 3">BRFM310</strain>
    </source>
</reference>
<gene>
    <name evidence="2" type="ORF">PYCCODRAFT_1058836</name>
</gene>
<proteinExistence type="predicted"/>
<dbReference type="Proteomes" id="UP000193067">
    <property type="component" value="Unassembled WGS sequence"/>
</dbReference>
<protein>
    <submittedName>
        <fullName evidence="2">Uncharacterized protein</fullName>
    </submittedName>
</protein>
<dbReference type="AlphaFoldDB" id="A0A1Y2IXT2"/>
<evidence type="ECO:0000256" key="1">
    <source>
        <dbReference type="SAM" id="MobiDB-lite"/>
    </source>
</evidence>
<organism evidence="2 3">
    <name type="scientific">Trametes coccinea (strain BRFM310)</name>
    <name type="common">Pycnoporus coccineus</name>
    <dbReference type="NCBI Taxonomy" id="1353009"/>
    <lineage>
        <taxon>Eukaryota</taxon>
        <taxon>Fungi</taxon>
        <taxon>Dikarya</taxon>
        <taxon>Basidiomycota</taxon>
        <taxon>Agaricomycotina</taxon>
        <taxon>Agaricomycetes</taxon>
        <taxon>Polyporales</taxon>
        <taxon>Polyporaceae</taxon>
        <taxon>Trametes</taxon>
    </lineage>
</organism>
<sequence length="222" mass="24535">MACRARCAPSSRQVSVSAPCPPAPGPAGVRGRLARTDVNMDPHSQHPPRSRGALLVLRVRRRARRSATGCLRARQERSMRGSTTVWSLGVVWAQVWAAMPKIWLHGAMMNHLVRSGQSIVLFGFLQYALYRHWQMACRAQRVNDKISKQVTYRSVGDASTTLATQSAKICAVARIFCIIFDRGATVQQVGRRRISYSGRGIARGRQVNSYGGDEIYKRVGGG</sequence>
<accession>A0A1Y2IXT2</accession>